<dbReference type="Proteomes" id="UP000199550">
    <property type="component" value="Unassembled WGS sequence"/>
</dbReference>
<dbReference type="RefSeq" id="WP_090191497.1">
    <property type="nucleotide sequence ID" value="NZ_FOTF01000029.1"/>
</dbReference>
<dbReference type="AlphaFoldDB" id="A0A1I4IUA2"/>
<name>A0A1I4IUA2_9RHOB</name>
<protein>
    <submittedName>
        <fullName evidence="2">Uncharacterized protein</fullName>
    </submittedName>
</protein>
<proteinExistence type="predicted"/>
<evidence type="ECO:0000313" key="3">
    <source>
        <dbReference type="Proteomes" id="UP000199550"/>
    </source>
</evidence>
<keyword evidence="1" id="KW-0732">Signal</keyword>
<sequence length="105" mass="11140">MKNLTKSAIMATVMGFMAASASAGSNLIPTSNFRDLSPAAQKITDQNIAALGVKQRKGDTITIDEQIAIQLIVMDRGSFASKAKRIDLIVNGDSRNRGPGLTADF</sequence>
<evidence type="ECO:0000313" key="2">
    <source>
        <dbReference type="EMBL" id="SFL57346.1"/>
    </source>
</evidence>
<organism evidence="2 3">
    <name type="scientific">Loktanella salsilacus</name>
    <dbReference type="NCBI Taxonomy" id="195913"/>
    <lineage>
        <taxon>Bacteria</taxon>
        <taxon>Pseudomonadati</taxon>
        <taxon>Pseudomonadota</taxon>
        <taxon>Alphaproteobacteria</taxon>
        <taxon>Rhodobacterales</taxon>
        <taxon>Roseobacteraceae</taxon>
        <taxon>Loktanella</taxon>
    </lineage>
</organism>
<keyword evidence="3" id="KW-1185">Reference proteome</keyword>
<feature type="chain" id="PRO_5011699227" evidence="1">
    <location>
        <begin position="24"/>
        <end position="105"/>
    </location>
</feature>
<dbReference type="EMBL" id="FOTF01000029">
    <property type="protein sequence ID" value="SFL57346.1"/>
    <property type="molecule type" value="Genomic_DNA"/>
</dbReference>
<gene>
    <name evidence="2" type="ORF">SAMN04488004_12914</name>
</gene>
<feature type="signal peptide" evidence="1">
    <location>
        <begin position="1"/>
        <end position="23"/>
    </location>
</feature>
<evidence type="ECO:0000256" key="1">
    <source>
        <dbReference type="SAM" id="SignalP"/>
    </source>
</evidence>
<reference evidence="2 3" key="1">
    <citation type="submission" date="2016-10" db="EMBL/GenBank/DDBJ databases">
        <authorList>
            <person name="de Groot N.N."/>
        </authorList>
    </citation>
    <scope>NUCLEOTIDE SEQUENCE [LARGE SCALE GENOMIC DNA]</scope>
    <source>
        <strain evidence="2 3">DSM 16199</strain>
    </source>
</reference>
<accession>A0A1I4IUA2</accession>